<evidence type="ECO:0000256" key="1">
    <source>
        <dbReference type="SAM" id="MobiDB-lite"/>
    </source>
</evidence>
<evidence type="ECO:0000313" key="2">
    <source>
        <dbReference type="EMBL" id="KAJ8553164.1"/>
    </source>
</evidence>
<keyword evidence="3" id="KW-1185">Reference proteome</keyword>
<reference evidence="3" key="1">
    <citation type="journal article" date="2023" name="Proc. Natl. Acad. Sci. U.S.A.">
        <title>Genomic and structural basis for evolution of tropane alkaloid biosynthesis.</title>
        <authorList>
            <person name="Wanga Y.-J."/>
            <person name="Taina T."/>
            <person name="Yua J.-Y."/>
            <person name="Lia J."/>
            <person name="Xua B."/>
            <person name="Chenc J."/>
            <person name="D'Auriad J.C."/>
            <person name="Huanga J.-P."/>
            <person name="Huanga S.-X."/>
        </authorList>
    </citation>
    <scope>NUCLEOTIDE SEQUENCE [LARGE SCALE GENOMIC DNA]</scope>
    <source>
        <strain evidence="3">cv. KIB-2019</strain>
    </source>
</reference>
<evidence type="ECO:0000313" key="3">
    <source>
        <dbReference type="Proteomes" id="UP001152561"/>
    </source>
</evidence>
<feature type="compositionally biased region" description="Acidic residues" evidence="1">
    <location>
        <begin position="81"/>
        <end position="92"/>
    </location>
</feature>
<sequence>MHVVSFDFRETPIKDVAEDVDGHTIYIGNGHSDLASVDIRMGKLLGSFLGKCSGSIRSKVRHPELPVIASCEAQVLPQQQDTEETLQTEEDETKAVKRKKASKEHNESKKLKTKKKSIRSTGESNNVV</sequence>
<comment type="caution">
    <text evidence="2">The sequence shown here is derived from an EMBL/GenBank/DDBJ whole genome shotgun (WGS) entry which is preliminary data.</text>
</comment>
<feature type="region of interest" description="Disordered" evidence="1">
    <location>
        <begin position="77"/>
        <end position="128"/>
    </location>
</feature>
<dbReference type="PANTHER" id="PTHR16038">
    <property type="entry name" value="NOP SEVEN ASSOCIATED PROTEIN 1"/>
    <property type="match status" value="1"/>
</dbReference>
<dbReference type="AlphaFoldDB" id="A0A9Q1RF38"/>
<dbReference type="EMBL" id="JAJAGQ010000009">
    <property type="protein sequence ID" value="KAJ8553164.1"/>
    <property type="molecule type" value="Genomic_DNA"/>
</dbReference>
<protein>
    <submittedName>
        <fullName evidence="2">Uncharacterized protein</fullName>
    </submittedName>
</protein>
<accession>A0A9Q1RF38</accession>
<gene>
    <name evidence="2" type="ORF">K7X08_020557</name>
</gene>
<dbReference type="OrthoDB" id="18388at2759"/>
<dbReference type="GO" id="GO:0042273">
    <property type="term" value="P:ribosomal large subunit biogenesis"/>
    <property type="evidence" value="ECO:0007669"/>
    <property type="project" value="InterPro"/>
</dbReference>
<feature type="compositionally biased region" description="Polar residues" evidence="1">
    <location>
        <begin position="119"/>
        <end position="128"/>
    </location>
</feature>
<dbReference type="GO" id="GO:0005730">
    <property type="term" value="C:nucleolus"/>
    <property type="evidence" value="ECO:0007669"/>
    <property type="project" value="InterPro"/>
</dbReference>
<organism evidence="2 3">
    <name type="scientific">Anisodus acutangulus</name>
    <dbReference type="NCBI Taxonomy" id="402998"/>
    <lineage>
        <taxon>Eukaryota</taxon>
        <taxon>Viridiplantae</taxon>
        <taxon>Streptophyta</taxon>
        <taxon>Embryophyta</taxon>
        <taxon>Tracheophyta</taxon>
        <taxon>Spermatophyta</taxon>
        <taxon>Magnoliopsida</taxon>
        <taxon>eudicotyledons</taxon>
        <taxon>Gunneridae</taxon>
        <taxon>Pentapetalae</taxon>
        <taxon>asterids</taxon>
        <taxon>lamiids</taxon>
        <taxon>Solanales</taxon>
        <taxon>Solanaceae</taxon>
        <taxon>Solanoideae</taxon>
        <taxon>Hyoscyameae</taxon>
        <taxon>Anisodus</taxon>
    </lineage>
</organism>
<dbReference type="Proteomes" id="UP001152561">
    <property type="component" value="Unassembled WGS sequence"/>
</dbReference>
<dbReference type="GO" id="GO:0030687">
    <property type="term" value="C:preribosome, large subunit precursor"/>
    <property type="evidence" value="ECO:0007669"/>
    <property type="project" value="TreeGrafter"/>
</dbReference>
<dbReference type="PANTHER" id="PTHR16038:SF4">
    <property type="entry name" value="WD REPEAT-CONTAINING PROTEIN 74"/>
    <property type="match status" value="1"/>
</dbReference>
<name>A0A9Q1RF38_9SOLA</name>
<proteinExistence type="predicted"/>
<dbReference type="InterPro" id="IPR037379">
    <property type="entry name" value="WDR74/Nsa1"/>
</dbReference>